<feature type="region of interest" description="Disordered" evidence="4">
    <location>
        <begin position="1"/>
        <end position="30"/>
    </location>
</feature>
<dbReference type="GO" id="GO:0008270">
    <property type="term" value="F:zinc ion binding"/>
    <property type="evidence" value="ECO:0007669"/>
    <property type="project" value="InterPro"/>
</dbReference>
<dbReference type="GO" id="GO:0003677">
    <property type="term" value="F:DNA binding"/>
    <property type="evidence" value="ECO:0007669"/>
    <property type="project" value="InterPro"/>
</dbReference>
<keyword evidence="7" id="KW-1185">Reference proteome</keyword>
<comment type="subcellular location">
    <subcellularLocation>
        <location evidence="1">Nucleus</location>
    </subcellularLocation>
</comment>
<dbReference type="GO" id="GO:0000981">
    <property type="term" value="F:DNA-binding transcription factor activity, RNA polymerase II-specific"/>
    <property type="evidence" value="ECO:0007669"/>
    <property type="project" value="InterPro"/>
</dbReference>
<dbReference type="EMBL" id="MU004193">
    <property type="protein sequence ID" value="KAF2492669.1"/>
    <property type="molecule type" value="Genomic_DNA"/>
</dbReference>
<evidence type="ECO:0000313" key="6">
    <source>
        <dbReference type="EMBL" id="KAF2492669.1"/>
    </source>
</evidence>
<dbReference type="Pfam" id="PF04082">
    <property type="entry name" value="Fungal_trans"/>
    <property type="match status" value="1"/>
</dbReference>
<accession>A0A6A6QKP4</accession>
<dbReference type="GO" id="GO:0005634">
    <property type="term" value="C:nucleus"/>
    <property type="evidence" value="ECO:0007669"/>
    <property type="project" value="UniProtKB-SubCell"/>
</dbReference>
<dbReference type="CDD" id="cd12148">
    <property type="entry name" value="fungal_TF_MHR"/>
    <property type="match status" value="1"/>
</dbReference>
<dbReference type="Gene3D" id="4.10.240.10">
    <property type="entry name" value="Zn(2)-C6 fungal-type DNA-binding domain"/>
    <property type="match status" value="1"/>
</dbReference>
<dbReference type="PROSITE" id="PS50048">
    <property type="entry name" value="ZN2_CY6_FUNGAL_2"/>
    <property type="match status" value="1"/>
</dbReference>
<evidence type="ECO:0000259" key="5">
    <source>
        <dbReference type="PROSITE" id="PS50048"/>
    </source>
</evidence>
<keyword evidence="2" id="KW-0479">Metal-binding</keyword>
<protein>
    <recommendedName>
        <fullName evidence="5">Zn(2)-C6 fungal-type domain-containing protein</fullName>
    </recommendedName>
</protein>
<evidence type="ECO:0000256" key="3">
    <source>
        <dbReference type="ARBA" id="ARBA00023242"/>
    </source>
</evidence>
<dbReference type="InterPro" id="IPR050613">
    <property type="entry name" value="Sec_Metabolite_Reg"/>
</dbReference>
<dbReference type="SMART" id="SM00066">
    <property type="entry name" value="GAL4"/>
    <property type="match status" value="1"/>
</dbReference>
<name>A0A6A6QKP4_9PEZI</name>
<dbReference type="InterPro" id="IPR007219">
    <property type="entry name" value="XnlR_reg_dom"/>
</dbReference>
<evidence type="ECO:0000256" key="1">
    <source>
        <dbReference type="ARBA" id="ARBA00004123"/>
    </source>
</evidence>
<dbReference type="OrthoDB" id="2269373at2759"/>
<gene>
    <name evidence="6" type="ORF">BU16DRAFT_513829</name>
</gene>
<dbReference type="AlphaFoldDB" id="A0A6A6QKP4"/>
<dbReference type="Pfam" id="PF00172">
    <property type="entry name" value="Zn_clus"/>
    <property type="match status" value="1"/>
</dbReference>
<reference evidence="6" key="1">
    <citation type="journal article" date="2020" name="Stud. Mycol.">
        <title>101 Dothideomycetes genomes: a test case for predicting lifestyles and emergence of pathogens.</title>
        <authorList>
            <person name="Haridas S."/>
            <person name="Albert R."/>
            <person name="Binder M."/>
            <person name="Bloem J."/>
            <person name="Labutti K."/>
            <person name="Salamov A."/>
            <person name="Andreopoulos B."/>
            <person name="Baker S."/>
            <person name="Barry K."/>
            <person name="Bills G."/>
            <person name="Bluhm B."/>
            <person name="Cannon C."/>
            <person name="Castanera R."/>
            <person name="Culley D."/>
            <person name="Daum C."/>
            <person name="Ezra D."/>
            <person name="Gonzalez J."/>
            <person name="Henrissat B."/>
            <person name="Kuo A."/>
            <person name="Liang C."/>
            <person name="Lipzen A."/>
            <person name="Lutzoni F."/>
            <person name="Magnuson J."/>
            <person name="Mondo S."/>
            <person name="Nolan M."/>
            <person name="Ohm R."/>
            <person name="Pangilinan J."/>
            <person name="Park H.-J."/>
            <person name="Ramirez L."/>
            <person name="Alfaro M."/>
            <person name="Sun H."/>
            <person name="Tritt A."/>
            <person name="Yoshinaga Y."/>
            <person name="Zwiers L.-H."/>
            <person name="Turgeon B."/>
            <person name="Goodwin S."/>
            <person name="Spatafora J."/>
            <person name="Crous P."/>
            <person name="Grigoriev I."/>
        </authorList>
    </citation>
    <scope>NUCLEOTIDE SEQUENCE</scope>
    <source>
        <strain evidence="6">CBS 269.34</strain>
    </source>
</reference>
<keyword evidence="3" id="KW-0539">Nucleus</keyword>
<sequence>METLDASLPSPPMTSSTSPSTNPHTPAVQKSFSCVTCSQRKVKCDKNPRGCSNCNKARVRCDYRAPPPPRRRKKRGQEVDITTRIKLYEAALRRLGVNPADVANGDASHLLQGGGFASPAGNGADDTLFDGNAEASRVDQGLFVVEDGKSRYLENNLWTSLKGEFRDPAALLQDSSGDEEPEGTEYSTPEFFSEVDDMILGFPRPSGSLHHFHPQPVQIFRLWQVYLDNVHPLVKVLHSPTVQQSLLNSIGNLVALPRNLEALLFSIYCCAINTLDDSECDAILGQSKVACVRRFRTGSRQALVNAGLLKSSDIVVLQAFVLYLISLNGYDAKALWILTGVASRLGQRNGLHRDGDTLGLPAFETEMRRRLWWQIVGHDGYAEKLAGTGTVMTIGDTKMPANLNDSDLFPDMKELPKEHDGPTEMMFFLLRSHVGDFLRRSAPKTTFDGSWGRLSGNTIPNERKDKAIDEFEELLERKFLRHCDESIPWHFMCAFLGKAVICTMRFVAHNPYQHDDDGASMPQWEKDMLFGNCLRIISYQNLAYTQKGVKGFAWHVNTHFQWKACIYLLQELRRRGREGDHEAWRQLELTYEFHPEFIRDGPKRPLLFAIGNLTIKAWEAFKEERSDSEQDDPHFIQMLRAQRPLQAGVPHSKPRPEDGLSMDDIATSLGEFEKPIEPLWGGDGIASTFDFSQPFDPLSSSTFAPMEFDQQWESLLHNFQVQGPNA</sequence>
<evidence type="ECO:0000313" key="7">
    <source>
        <dbReference type="Proteomes" id="UP000799750"/>
    </source>
</evidence>
<feature type="domain" description="Zn(2)-C6 fungal-type" evidence="5">
    <location>
        <begin position="33"/>
        <end position="63"/>
    </location>
</feature>
<dbReference type="InterPro" id="IPR036864">
    <property type="entry name" value="Zn2-C6_fun-type_DNA-bd_sf"/>
</dbReference>
<dbReference type="PANTHER" id="PTHR31001:SF85">
    <property type="entry name" value="ZN(II)2CYS6 TRANSCRIPTION FACTOR (EUROFUNG)"/>
    <property type="match status" value="1"/>
</dbReference>
<evidence type="ECO:0000256" key="4">
    <source>
        <dbReference type="SAM" id="MobiDB-lite"/>
    </source>
</evidence>
<dbReference type="SUPFAM" id="SSF57701">
    <property type="entry name" value="Zn2/Cys6 DNA-binding domain"/>
    <property type="match status" value="1"/>
</dbReference>
<dbReference type="Proteomes" id="UP000799750">
    <property type="component" value="Unassembled WGS sequence"/>
</dbReference>
<evidence type="ECO:0000256" key="2">
    <source>
        <dbReference type="ARBA" id="ARBA00022723"/>
    </source>
</evidence>
<dbReference type="PROSITE" id="PS00463">
    <property type="entry name" value="ZN2_CY6_FUNGAL_1"/>
    <property type="match status" value="1"/>
</dbReference>
<organism evidence="6 7">
    <name type="scientific">Lophium mytilinum</name>
    <dbReference type="NCBI Taxonomy" id="390894"/>
    <lineage>
        <taxon>Eukaryota</taxon>
        <taxon>Fungi</taxon>
        <taxon>Dikarya</taxon>
        <taxon>Ascomycota</taxon>
        <taxon>Pezizomycotina</taxon>
        <taxon>Dothideomycetes</taxon>
        <taxon>Pleosporomycetidae</taxon>
        <taxon>Mytilinidiales</taxon>
        <taxon>Mytilinidiaceae</taxon>
        <taxon>Lophium</taxon>
    </lineage>
</organism>
<dbReference type="InterPro" id="IPR001138">
    <property type="entry name" value="Zn2Cys6_DnaBD"/>
</dbReference>
<dbReference type="GO" id="GO:0006351">
    <property type="term" value="P:DNA-templated transcription"/>
    <property type="evidence" value="ECO:0007669"/>
    <property type="project" value="InterPro"/>
</dbReference>
<dbReference type="CDD" id="cd00067">
    <property type="entry name" value="GAL4"/>
    <property type="match status" value="1"/>
</dbReference>
<dbReference type="PANTHER" id="PTHR31001">
    <property type="entry name" value="UNCHARACTERIZED TRANSCRIPTIONAL REGULATORY PROTEIN"/>
    <property type="match status" value="1"/>
</dbReference>
<feature type="compositionally biased region" description="Low complexity" evidence="4">
    <location>
        <begin position="13"/>
        <end position="26"/>
    </location>
</feature>
<proteinExistence type="predicted"/>